<evidence type="ECO:0000313" key="2">
    <source>
        <dbReference type="EMBL" id="ABP72952.1"/>
    </source>
</evidence>
<feature type="region of interest" description="Disordered" evidence="1">
    <location>
        <begin position="1"/>
        <end position="26"/>
    </location>
</feature>
<feature type="region of interest" description="Disordered" evidence="1">
    <location>
        <begin position="135"/>
        <end position="169"/>
    </location>
</feature>
<feature type="compositionally biased region" description="Low complexity" evidence="1">
    <location>
        <begin position="139"/>
        <end position="151"/>
    </location>
</feature>
<dbReference type="HOGENOM" id="CLU_1577310_0_0_5"/>
<evidence type="ECO:0000256" key="1">
    <source>
        <dbReference type="SAM" id="MobiDB-lite"/>
    </source>
</evidence>
<sequence>MTERGAGQDSAPSSGRTTPGSPTRGTNTILLAVPDDMVAVGVGRPVVAMGDAMFRHALLFRKSMLVANAARAFEDAQRVAVVVVGCHFIKRQMLDHGMRLSFLRREYRSGLCPQRSGASLSTGSSRACSGRVMRGAWKGASPSPSGSNPSGLLMRAGLHPPRRGTRPPL</sequence>
<feature type="compositionally biased region" description="Low complexity" evidence="1">
    <location>
        <begin position="12"/>
        <end position="26"/>
    </location>
</feature>
<dbReference type="EMBL" id="CP000663">
    <property type="protein sequence ID" value="ABP72952.1"/>
    <property type="molecule type" value="Genomic_DNA"/>
</dbReference>
<geneLocation type="plasmid" evidence="2">
    <name>pRSPA02</name>
</geneLocation>
<organism evidence="2">
    <name type="scientific">Cereibacter sphaeroides (strain ATCC 17025 / ATH 2.4.3)</name>
    <name type="common">Rhodobacter sphaeroides</name>
    <dbReference type="NCBI Taxonomy" id="349102"/>
    <lineage>
        <taxon>Bacteria</taxon>
        <taxon>Pseudomonadati</taxon>
        <taxon>Pseudomonadota</taxon>
        <taxon>Alphaproteobacteria</taxon>
        <taxon>Rhodobacterales</taxon>
        <taxon>Paracoccaceae</taxon>
        <taxon>Cereibacter</taxon>
    </lineage>
</organism>
<reference evidence="2" key="1">
    <citation type="submission" date="2007-04" db="EMBL/GenBank/DDBJ databases">
        <title>Complete sequence of plasmid pRSPA02 of Rhodobacter sphaeroides ATCC 17025.</title>
        <authorList>
            <consortium name="US DOE Joint Genome Institute"/>
            <person name="Copeland A."/>
            <person name="Lucas S."/>
            <person name="Lapidus A."/>
            <person name="Barry K."/>
            <person name="Detter J.C."/>
            <person name="Glavina del Rio T."/>
            <person name="Hammon N."/>
            <person name="Israni S."/>
            <person name="Dalin E."/>
            <person name="Tice H."/>
            <person name="Pitluck S."/>
            <person name="Chertkov O."/>
            <person name="Brettin T."/>
            <person name="Bruce D."/>
            <person name="Han C."/>
            <person name="Schmutz J."/>
            <person name="Larimer F."/>
            <person name="Land M."/>
            <person name="Hauser L."/>
            <person name="Kyrpides N."/>
            <person name="Kim E."/>
            <person name="Richardson P."/>
            <person name="Mackenzie C."/>
            <person name="Choudhary M."/>
            <person name="Donohue T.J."/>
            <person name="Kaplan S."/>
        </authorList>
    </citation>
    <scope>NUCLEOTIDE SEQUENCE [LARGE SCALE GENOMIC DNA]</scope>
    <source>
        <strain evidence="2">ATCC 17025</strain>
        <plasmid evidence="2">pRSPA02</plasmid>
    </source>
</reference>
<keyword evidence="2" id="KW-0614">Plasmid</keyword>
<name>A4WZY8_CERS5</name>
<proteinExistence type="predicted"/>
<dbReference type="BioCyc" id="RSPH349102:G1G8M-4228-MONOMER"/>
<gene>
    <name evidence="2" type="ordered locus">Rsph17025_4100</name>
</gene>
<accession>A4WZY8</accession>
<dbReference type="KEGG" id="rsq:Rsph17025_4100"/>
<dbReference type="AlphaFoldDB" id="A4WZY8"/>
<protein>
    <submittedName>
        <fullName evidence="2">Uncharacterized protein</fullName>
    </submittedName>
</protein>
<feature type="compositionally biased region" description="Basic residues" evidence="1">
    <location>
        <begin position="160"/>
        <end position="169"/>
    </location>
</feature>